<dbReference type="EMBL" id="JAACNO010002450">
    <property type="protein sequence ID" value="KAF4133141.1"/>
    <property type="molecule type" value="Genomic_DNA"/>
</dbReference>
<comment type="caution">
    <text evidence="1">The sequence shown here is derived from an EMBL/GenBank/DDBJ whole genome shotgun (WGS) entry which is preliminary data.</text>
</comment>
<reference evidence="1" key="1">
    <citation type="submission" date="2020-03" db="EMBL/GenBank/DDBJ databases">
        <title>Hybrid Assembly of Korean Phytophthora infestans isolates.</title>
        <authorList>
            <person name="Prokchorchik M."/>
            <person name="Lee Y."/>
            <person name="Seo J."/>
            <person name="Cho J.-H."/>
            <person name="Park Y.-E."/>
            <person name="Jang D.-C."/>
            <person name="Im J.-S."/>
            <person name="Choi J.-G."/>
            <person name="Park H.-J."/>
            <person name="Lee G.-B."/>
            <person name="Lee Y.-G."/>
            <person name="Hong S.-Y."/>
            <person name="Cho K."/>
            <person name="Sohn K.H."/>
        </authorList>
    </citation>
    <scope>NUCLEOTIDE SEQUENCE</scope>
    <source>
        <strain evidence="1">KR_2_A2</strain>
    </source>
</reference>
<dbReference type="AlphaFoldDB" id="A0A8S9TWM9"/>
<accession>A0A8S9TWM9</accession>
<dbReference type="Proteomes" id="UP000704712">
    <property type="component" value="Unassembled WGS sequence"/>
</dbReference>
<proteinExistence type="predicted"/>
<dbReference type="Gene3D" id="3.40.50.1460">
    <property type="match status" value="1"/>
</dbReference>
<organism evidence="1 2">
    <name type="scientific">Phytophthora infestans</name>
    <name type="common">Potato late blight agent</name>
    <name type="synonym">Botrytis infestans</name>
    <dbReference type="NCBI Taxonomy" id="4787"/>
    <lineage>
        <taxon>Eukaryota</taxon>
        <taxon>Sar</taxon>
        <taxon>Stramenopiles</taxon>
        <taxon>Oomycota</taxon>
        <taxon>Peronosporomycetes</taxon>
        <taxon>Peronosporales</taxon>
        <taxon>Peronosporaceae</taxon>
        <taxon>Phytophthora</taxon>
    </lineage>
</organism>
<sequence>MGARHADKLNDLQINVCAYSGHGISEEQADKLNLDSPAAAQDILRRQNDNDIATPNKLGYCRFFRDKATTKLHFSADDEFRFDVGDGILYPHKVPDVEIFVGIRDISAYWLEAMHQLPNKFLVVVLDSCHSGGATGAVPDILASAVHHTNKTPLEVDSTSAIVVQYACHSNEFSYSSYFTPTWVRLQHPGTRGTMGTLYKAATQELILLRDGILPNDDSDPLPQHVGIFVSNENFDTIVQNCSPYPELYFENDTWPIVLIKDPYFFEFCNRVFQYDADILEADEETIARGNLGFPKQKMARLEGLLESDATKVNIFNFWLKMWSDDKLYQNTKMAVIPFYFSMGNGEEVVGSAHYHHDGYGKVTCVNYFECKQDLKTSPWYDNRAQRRGYHFYERKMADTSVNWLNVHYQLYQRSIEFVNRTAQGQLEFRKDVWDMNQAWDSATYCFNGCSTSARRGGFEDEMLNALLEKKS</sequence>
<name>A0A8S9TWM9_PHYIN</name>
<evidence type="ECO:0000313" key="1">
    <source>
        <dbReference type="EMBL" id="KAF4133141.1"/>
    </source>
</evidence>
<gene>
    <name evidence="1" type="ORF">GN958_ATG17669</name>
</gene>
<evidence type="ECO:0000313" key="2">
    <source>
        <dbReference type="Proteomes" id="UP000704712"/>
    </source>
</evidence>
<protein>
    <submittedName>
        <fullName evidence="1">Uncharacterized protein</fullName>
    </submittedName>
</protein>